<feature type="region of interest" description="Disordered" evidence="1">
    <location>
        <begin position="108"/>
        <end position="190"/>
    </location>
</feature>
<organism evidence="2 3">
    <name type="scientific">Rangifer tarandus platyrhynchus</name>
    <name type="common">Svalbard reindeer</name>
    <dbReference type="NCBI Taxonomy" id="3082113"/>
    <lineage>
        <taxon>Eukaryota</taxon>
        <taxon>Metazoa</taxon>
        <taxon>Chordata</taxon>
        <taxon>Craniata</taxon>
        <taxon>Vertebrata</taxon>
        <taxon>Euteleostomi</taxon>
        <taxon>Mammalia</taxon>
        <taxon>Eutheria</taxon>
        <taxon>Laurasiatheria</taxon>
        <taxon>Artiodactyla</taxon>
        <taxon>Ruminantia</taxon>
        <taxon>Pecora</taxon>
        <taxon>Cervidae</taxon>
        <taxon>Odocoileinae</taxon>
        <taxon>Rangifer</taxon>
    </lineage>
</organism>
<dbReference type="Proteomes" id="UP001176941">
    <property type="component" value="Chromosome 33"/>
</dbReference>
<reference evidence="2" key="1">
    <citation type="submission" date="2023-04" db="EMBL/GenBank/DDBJ databases">
        <authorList>
            <consortium name="ELIXIR-Norway"/>
        </authorList>
    </citation>
    <scope>NUCLEOTIDE SEQUENCE [LARGE SCALE GENOMIC DNA]</scope>
</reference>
<protein>
    <submittedName>
        <fullName evidence="2">Uncharacterized protein</fullName>
    </submittedName>
</protein>
<feature type="region of interest" description="Disordered" evidence="1">
    <location>
        <begin position="1"/>
        <end position="28"/>
    </location>
</feature>
<keyword evidence="3" id="KW-1185">Reference proteome</keyword>
<evidence type="ECO:0000313" key="2">
    <source>
        <dbReference type="EMBL" id="CAI9172519.1"/>
    </source>
</evidence>
<proteinExistence type="predicted"/>
<evidence type="ECO:0000256" key="1">
    <source>
        <dbReference type="SAM" id="MobiDB-lite"/>
    </source>
</evidence>
<accession>A0ABN8ZFE0</accession>
<gene>
    <name evidence="2" type="ORF">MRATA1EN1_LOCUS21481</name>
</gene>
<dbReference type="EMBL" id="OX459969">
    <property type="protein sequence ID" value="CAI9172519.1"/>
    <property type="molecule type" value="Genomic_DNA"/>
</dbReference>
<sequence length="190" mass="20641">MTPSRALLPQRPCVPVRQDQGTLSNPKPLQLLFPGPVPSLLASARPSLRSQHHSFPARTQRAIAPRTGPSGRYRAESSLEPPPLHVPDSLWSSMGRWGQHHLVEAPVKATGEPWAAQPHLPSKRWRPEAGHGGADVSLMPQQEPGLRQTLRRPLPEPEGSRVKGNVGQEPRAHTLEGTGRGHARLGPEAA</sequence>
<evidence type="ECO:0000313" key="3">
    <source>
        <dbReference type="Proteomes" id="UP001176941"/>
    </source>
</evidence>
<name>A0ABN8ZFE0_RANTA</name>
<feature type="region of interest" description="Disordered" evidence="1">
    <location>
        <begin position="44"/>
        <end position="92"/>
    </location>
</feature>